<accession>A0A840UZF0</accession>
<evidence type="ECO:0000313" key="2">
    <source>
        <dbReference type="EMBL" id="MBB5348028.1"/>
    </source>
</evidence>
<proteinExistence type="predicted"/>
<reference evidence="2 3" key="1">
    <citation type="submission" date="2020-08" db="EMBL/GenBank/DDBJ databases">
        <title>Genomic Encyclopedia of Type Strains, Phase IV (KMG-IV): sequencing the most valuable type-strain genomes for metagenomic binning, comparative biology and taxonomic classification.</title>
        <authorList>
            <person name="Goeker M."/>
        </authorList>
    </citation>
    <scope>NUCLEOTIDE SEQUENCE [LARGE SCALE GENOMIC DNA]</scope>
    <source>
        <strain evidence="2 3">DSM 28570</strain>
    </source>
</reference>
<dbReference type="InterPro" id="IPR009081">
    <property type="entry name" value="PP-bd_ACP"/>
</dbReference>
<name>A0A840UZF0_9BACT</name>
<dbReference type="EMBL" id="JACHEO010000008">
    <property type="protein sequence ID" value="MBB5348028.1"/>
    <property type="molecule type" value="Genomic_DNA"/>
</dbReference>
<sequence>MTTSEIKAIVLQAIHHIAPEADPDRLDPDVPFRDQIDFDSVDFVNLMEQLQKALDRRIPEIDYPLLTTLNGCLTYLR</sequence>
<keyword evidence="3" id="KW-1185">Reference proteome</keyword>
<dbReference type="PROSITE" id="PS50075">
    <property type="entry name" value="CARRIER"/>
    <property type="match status" value="1"/>
</dbReference>
<dbReference type="Proteomes" id="UP000539642">
    <property type="component" value="Unassembled WGS sequence"/>
</dbReference>
<dbReference type="Gene3D" id="1.10.1200.10">
    <property type="entry name" value="ACP-like"/>
    <property type="match status" value="1"/>
</dbReference>
<evidence type="ECO:0000313" key="3">
    <source>
        <dbReference type="Proteomes" id="UP000539642"/>
    </source>
</evidence>
<dbReference type="Pfam" id="PF00550">
    <property type="entry name" value="PP-binding"/>
    <property type="match status" value="1"/>
</dbReference>
<comment type="caution">
    <text evidence="2">The sequence shown here is derived from an EMBL/GenBank/DDBJ whole genome shotgun (WGS) entry which is preliminary data.</text>
</comment>
<organism evidence="2 3">
    <name type="scientific">Desulfoprunum benzoelyticum</name>
    <dbReference type="NCBI Taxonomy" id="1506996"/>
    <lineage>
        <taxon>Bacteria</taxon>
        <taxon>Pseudomonadati</taxon>
        <taxon>Thermodesulfobacteriota</taxon>
        <taxon>Desulfobulbia</taxon>
        <taxon>Desulfobulbales</taxon>
        <taxon>Desulfobulbaceae</taxon>
        <taxon>Desulfoprunum</taxon>
    </lineage>
</organism>
<gene>
    <name evidence="2" type="ORF">HNQ81_001759</name>
</gene>
<evidence type="ECO:0000259" key="1">
    <source>
        <dbReference type="PROSITE" id="PS50075"/>
    </source>
</evidence>
<dbReference type="SUPFAM" id="SSF47336">
    <property type="entry name" value="ACP-like"/>
    <property type="match status" value="1"/>
</dbReference>
<dbReference type="AlphaFoldDB" id="A0A840UZF0"/>
<feature type="domain" description="Carrier" evidence="1">
    <location>
        <begin position="4"/>
        <end position="77"/>
    </location>
</feature>
<protein>
    <submittedName>
        <fullName evidence="2">Acyl carrier protein</fullName>
    </submittedName>
</protein>
<dbReference type="RefSeq" id="WP_183350367.1">
    <property type="nucleotide sequence ID" value="NZ_JACHEO010000008.1"/>
</dbReference>
<dbReference type="InterPro" id="IPR036736">
    <property type="entry name" value="ACP-like_sf"/>
</dbReference>